<dbReference type="Proteomes" id="UP000176877">
    <property type="component" value="Unassembled WGS sequence"/>
</dbReference>
<name>A0A1F5S9U5_9BACT</name>
<reference evidence="2 3" key="1">
    <citation type="journal article" date="2016" name="Nat. Commun.">
        <title>Thousands of microbial genomes shed light on interconnected biogeochemical processes in an aquifer system.</title>
        <authorList>
            <person name="Anantharaman K."/>
            <person name="Brown C.T."/>
            <person name="Hug L.A."/>
            <person name="Sharon I."/>
            <person name="Castelle C.J."/>
            <person name="Probst A.J."/>
            <person name="Thomas B.C."/>
            <person name="Singh A."/>
            <person name="Wilkins M.J."/>
            <person name="Karaoz U."/>
            <person name="Brodie E.L."/>
            <person name="Williams K.H."/>
            <person name="Hubbard S.S."/>
            <person name="Banfield J.F."/>
        </authorList>
    </citation>
    <scope>NUCLEOTIDE SEQUENCE [LARGE SCALE GENOMIC DNA]</scope>
</reference>
<organism evidence="2 3">
    <name type="scientific">Candidatus Falkowbacteria bacterium RIFCSPHIGHO2_02_FULL_42_9</name>
    <dbReference type="NCBI Taxonomy" id="1797986"/>
    <lineage>
        <taxon>Bacteria</taxon>
        <taxon>Candidatus Falkowiibacteriota</taxon>
    </lineage>
</organism>
<evidence type="ECO:0000313" key="3">
    <source>
        <dbReference type="Proteomes" id="UP000176877"/>
    </source>
</evidence>
<accession>A0A1F5S9U5</accession>
<dbReference type="Gene3D" id="3.40.50.2000">
    <property type="entry name" value="Glycogen Phosphorylase B"/>
    <property type="match status" value="2"/>
</dbReference>
<gene>
    <name evidence="2" type="ORF">A3D45_01150</name>
</gene>
<dbReference type="Pfam" id="PF00534">
    <property type="entry name" value="Glycos_transf_1"/>
    <property type="match status" value="1"/>
</dbReference>
<dbReference type="EMBL" id="MFFT01000008">
    <property type="protein sequence ID" value="OGF23490.1"/>
    <property type="molecule type" value="Genomic_DNA"/>
</dbReference>
<dbReference type="InterPro" id="IPR001296">
    <property type="entry name" value="Glyco_trans_1"/>
</dbReference>
<dbReference type="PANTHER" id="PTHR12526">
    <property type="entry name" value="GLYCOSYLTRANSFERASE"/>
    <property type="match status" value="1"/>
</dbReference>
<dbReference type="GO" id="GO:0016757">
    <property type="term" value="F:glycosyltransferase activity"/>
    <property type="evidence" value="ECO:0007669"/>
    <property type="project" value="InterPro"/>
</dbReference>
<feature type="domain" description="Glycosyl transferase family 1" evidence="1">
    <location>
        <begin position="102"/>
        <end position="270"/>
    </location>
</feature>
<comment type="caution">
    <text evidence="2">The sequence shown here is derived from an EMBL/GenBank/DDBJ whole genome shotgun (WGS) entry which is preliminary data.</text>
</comment>
<proteinExistence type="predicted"/>
<evidence type="ECO:0000313" key="2">
    <source>
        <dbReference type="EMBL" id="OGF23490.1"/>
    </source>
</evidence>
<dbReference type="SUPFAM" id="SSF53756">
    <property type="entry name" value="UDP-Glycosyltransferase/glycogen phosphorylase"/>
    <property type="match status" value="1"/>
</dbReference>
<sequence>MQGSWFVLKLLFIRVDKDVIIYTRNPEIGWIFNLKRYKVIVEVHNWPSKDRLYRFLIKRSNKIITITNGLKKLFLKNSWPENNILVAPDGVDLKKFDIKIDKIQAKEKLNLPTNKKIILYCGSLYLYGWKGVDIFLAAAGTLPEDYLAILVGGESNETAKIKNKYGGNNLLLVGRKRHEEIPYYLKSADVLVLPNKSGDKISEQYTSPLKLFEYMASGVPIIASALPSLKEILNGKNSFLFKPDDSESLAQGIKKLIQDNNFSQQIARQALLDVKNYTWEKRTRNIIEFIKFL</sequence>
<evidence type="ECO:0000259" key="1">
    <source>
        <dbReference type="Pfam" id="PF00534"/>
    </source>
</evidence>
<protein>
    <recommendedName>
        <fullName evidence="1">Glycosyl transferase family 1 domain-containing protein</fullName>
    </recommendedName>
</protein>
<dbReference type="AlphaFoldDB" id="A0A1F5S9U5"/>